<name>A0A9X3CHW1_9VIBR</name>
<dbReference type="GO" id="GO:0004519">
    <property type="term" value="F:endonuclease activity"/>
    <property type="evidence" value="ECO:0007669"/>
    <property type="project" value="UniProtKB-KW"/>
</dbReference>
<protein>
    <submittedName>
        <fullName evidence="3">DUF262 domain-containing HNH endonuclease family protein</fullName>
    </submittedName>
</protein>
<evidence type="ECO:0000259" key="2">
    <source>
        <dbReference type="Pfam" id="PF07510"/>
    </source>
</evidence>
<dbReference type="PANTHER" id="PTHR35149:SF2">
    <property type="entry name" value="DUF262 DOMAIN-CONTAINING PROTEIN"/>
    <property type="match status" value="1"/>
</dbReference>
<dbReference type="InterPro" id="IPR004919">
    <property type="entry name" value="GmrSD_N"/>
</dbReference>
<evidence type="ECO:0000313" key="4">
    <source>
        <dbReference type="Proteomes" id="UP001155586"/>
    </source>
</evidence>
<keyword evidence="3" id="KW-0255">Endonuclease</keyword>
<dbReference type="Pfam" id="PF07510">
    <property type="entry name" value="GmrSD_C"/>
    <property type="match status" value="1"/>
</dbReference>
<organism evidence="3 4">
    <name type="scientific">Vibrio paucivorans</name>
    <dbReference type="NCBI Taxonomy" id="2829489"/>
    <lineage>
        <taxon>Bacteria</taxon>
        <taxon>Pseudomonadati</taxon>
        <taxon>Pseudomonadota</taxon>
        <taxon>Gammaproteobacteria</taxon>
        <taxon>Vibrionales</taxon>
        <taxon>Vibrionaceae</taxon>
        <taxon>Vibrio</taxon>
    </lineage>
</organism>
<evidence type="ECO:0000259" key="1">
    <source>
        <dbReference type="Pfam" id="PF03235"/>
    </source>
</evidence>
<keyword evidence="3" id="KW-0540">Nuclease</keyword>
<accession>A0A9X3CHW1</accession>
<sequence length="625" mass="73609">MSNFQNKIEAKNRSILEVLDNKKYTVDYYQREYSWEQTHIEQLVTDLCNAFLDNYDPEHQRQDVAGYNSYYLGPFVLSERPDRRSIIDGQQRLTSLTLFLIYLNNKQKELGLNEAISGMIFSEQFGQKSFNIDVPERTACLDALFNQGEYTPPEDADASTIKMVARYQNICDAFPVDRIDENVLPLFIDWLKWLVVLVEIVAYSDENAYTIFETMNDRGLNLTPTEMLKGFLLSKYRDDNKRKQSNDFWKQTIIDLKVFDKEEDQRFIQAWLRAKYAESIRQSKAGSLNEDFEKIGTRFHNWVRDNLSRMNLAKAGENEFDAFINTEFRYYVNAYKRLRNAEETFTPELDSIHYIYQWGIASSLSYPLMLAPLKTTDSVDLANQKMNLVAKYIDIFCVRRSVNFRNFSASSIRYTMYNLVKEIRNKDYSELVEIFDKKLSEMDEQWNGFEWFRLHGQNGRFVKYLLSRLSGYVDGLAGENTDFATYYHATNGKPYEIEHLWANNFDNHRDEFEQLNEFNDARNSIGALVLLPRGTNQSYSDKPYTEKVEHYIKEKLLVKSLHPLAYENNPNFNKLISNNGLAFQAHAEMKMADVQTRRALYRQIAEQIWCLHEINVPNSQQRYYE</sequence>
<feature type="domain" description="GmrSD restriction endonucleases N-terminal" evidence="1">
    <location>
        <begin position="16"/>
        <end position="232"/>
    </location>
</feature>
<dbReference type="PANTHER" id="PTHR35149">
    <property type="entry name" value="SLL5132 PROTEIN"/>
    <property type="match status" value="1"/>
</dbReference>
<reference evidence="3" key="1">
    <citation type="submission" date="2022-02" db="EMBL/GenBank/DDBJ databases">
        <title>Vibrio sp. nov., a new bacterium isolated from Bohai sea, China.</title>
        <authorList>
            <person name="Yuan Y."/>
        </authorList>
    </citation>
    <scope>NUCLEOTIDE SEQUENCE</scope>
    <source>
        <strain evidence="3">DBSS07</strain>
    </source>
</reference>
<keyword evidence="4" id="KW-1185">Reference proteome</keyword>
<dbReference type="Pfam" id="PF03235">
    <property type="entry name" value="GmrSD_N"/>
    <property type="match status" value="1"/>
</dbReference>
<comment type="caution">
    <text evidence="3">The sequence shown here is derived from an EMBL/GenBank/DDBJ whole genome shotgun (WGS) entry which is preliminary data.</text>
</comment>
<feature type="domain" description="GmrSD restriction endonucleases C-terminal" evidence="2">
    <location>
        <begin position="449"/>
        <end position="557"/>
    </location>
</feature>
<dbReference type="RefSeq" id="WP_265689174.1">
    <property type="nucleotide sequence ID" value="NZ_JAKRRX010000180.1"/>
</dbReference>
<dbReference type="AlphaFoldDB" id="A0A9X3CHW1"/>
<dbReference type="InterPro" id="IPR011089">
    <property type="entry name" value="GmrSD_C"/>
</dbReference>
<evidence type="ECO:0000313" key="3">
    <source>
        <dbReference type="EMBL" id="MCW8336109.1"/>
    </source>
</evidence>
<keyword evidence="3" id="KW-0378">Hydrolase</keyword>
<gene>
    <name evidence="3" type="ORF">MD483_20060</name>
</gene>
<proteinExistence type="predicted"/>
<dbReference type="EMBL" id="JAKRRX010000180">
    <property type="protein sequence ID" value="MCW8336109.1"/>
    <property type="molecule type" value="Genomic_DNA"/>
</dbReference>
<dbReference type="Proteomes" id="UP001155586">
    <property type="component" value="Unassembled WGS sequence"/>
</dbReference>